<name>A0ABS8G6K5_9ALTE</name>
<dbReference type="SUPFAM" id="SSF53850">
    <property type="entry name" value="Periplasmic binding protein-like II"/>
    <property type="match status" value="1"/>
</dbReference>
<reference evidence="5 6" key="1">
    <citation type="submission" date="2021-10" db="EMBL/GenBank/DDBJ databases">
        <title>Draft genome of Aestuariibacter halophilus JC2043.</title>
        <authorList>
            <person name="Emsley S.A."/>
            <person name="Pfannmuller K.M."/>
            <person name="Ushijima B."/>
            <person name="Saw J.H."/>
            <person name="Videau P."/>
        </authorList>
    </citation>
    <scope>NUCLEOTIDE SEQUENCE [LARGE SCALE GENOMIC DNA]</scope>
    <source>
        <strain evidence="5 6">JC2043</strain>
    </source>
</reference>
<evidence type="ECO:0000313" key="6">
    <source>
        <dbReference type="Proteomes" id="UP001520878"/>
    </source>
</evidence>
<feature type="chain" id="PRO_5047409720" evidence="3">
    <location>
        <begin position="19"/>
        <end position="253"/>
    </location>
</feature>
<keyword evidence="6" id="KW-1185">Reference proteome</keyword>
<keyword evidence="2 3" id="KW-0732">Signal</keyword>
<feature type="signal peptide" evidence="3">
    <location>
        <begin position="1"/>
        <end position="18"/>
    </location>
</feature>
<evidence type="ECO:0000313" key="5">
    <source>
        <dbReference type="EMBL" id="MCC2616217.1"/>
    </source>
</evidence>
<evidence type="ECO:0000259" key="4">
    <source>
        <dbReference type="Pfam" id="PF00497"/>
    </source>
</evidence>
<proteinExistence type="inferred from homology"/>
<dbReference type="Gene3D" id="3.40.190.10">
    <property type="entry name" value="Periplasmic binding protein-like II"/>
    <property type="match status" value="2"/>
</dbReference>
<accession>A0ABS8G6K5</accession>
<dbReference type="EMBL" id="JAJEWP010000001">
    <property type="protein sequence ID" value="MCC2616217.1"/>
    <property type="molecule type" value="Genomic_DNA"/>
</dbReference>
<dbReference type="PANTHER" id="PTHR35936">
    <property type="entry name" value="MEMBRANE-BOUND LYTIC MUREIN TRANSGLYCOSYLASE F"/>
    <property type="match status" value="1"/>
</dbReference>
<comment type="caution">
    <text evidence="5">The sequence shown here is derived from an EMBL/GenBank/DDBJ whole genome shotgun (WGS) entry which is preliminary data.</text>
</comment>
<sequence length="253" mass="29042">MKWTVLVALLWVTSQSWADSPCEKTVRVVEFPPYTYFNDGEWQGLDIQRGQALLSAIDCAAKYVELPFGRALALIEAGDIDMMFTLTRLPQRETFLSFVGPTHIEKIILVTAPNVRKPINSFDDIELSDLQLGVQRGIYLGQDFARKMTENQAFKRHFSTFHEIDVYIDLLVRERLDGFFIERRYFEHMASQDPRYDALRRHPLIVSQTPVYLGVSKQSFTSQQVQRMQQALDAFEHRDGGSATKETSVQGAQ</sequence>
<feature type="domain" description="Solute-binding protein family 3/N-terminal" evidence="4">
    <location>
        <begin position="30"/>
        <end position="159"/>
    </location>
</feature>
<gene>
    <name evidence="5" type="ORF">LJ739_08195</name>
</gene>
<dbReference type="PANTHER" id="PTHR35936:SF25">
    <property type="entry name" value="ABC TRANSPORTER SUBSTRATE-BINDING PROTEIN"/>
    <property type="match status" value="1"/>
</dbReference>
<evidence type="ECO:0000256" key="2">
    <source>
        <dbReference type="ARBA" id="ARBA00022729"/>
    </source>
</evidence>
<evidence type="ECO:0000256" key="1">
    <source>
        <dbReference type="ARBA" id="ARBA00010333"/>
    </source>
</evidence>
<comment type="similarity">
    <text evidence="1">Belongs to the bacterial solute-binding protein 3 family.</text>
</comment>
<organism evidence="5 6">
    <name type="scientific">Fluctibacter halophilus</name>
    <dbReference type="NCBI Taxonomy" id="226011"/>
    <lineage>
        <taxon>Bacteria</taxon>
        <taxon>Pseudomonadati</taxon>
        <taxon>Pseudomonadota</taxon>
        <taxon>Gammaproteobacteria</taxon>
        <taxon>Alteromonadales</taxon>
        <taxon>Alteromonadaceae</taxon>
        <taxon>Fluctibacter</taxon>
    </lineage>
</organism>
<protein>
    <submittedName>
        <fullName evidence="5">ABC transporter substrate-binding protein</fullName>
    </submittedName>
</protein>
<evidence type="ECO:0000256" key="3">
    <source>
        <dbReference type="SAM" id="SignalP"/>
    </source>
</evidence>
<dbReference type="InterPro" id="IPR001638">
    <property type="entry name" value="Solute-binding_3/MltF_N"/>
</dbReference>
<dbReference type="RefSeq" id="WP_229159039.1">
    <property type="nucleotide sequence ID" value="NZ_JAJEWP010000001.1"/>
</dbReference>
<dbReference type="Pfam" id="PF00497">
    <property type="entry name" value="SBP_bac_3"/>
    <property type="match status" value="1"/>
</dbReference>
<dbReference type="Proteomes" id="UP001520878">
    <property type="component" value="Unassembled WGS sequence"/>
</dbReference>